<evidence type="ECO:0000313" key="8">
    <source>
        <dbReference type="EMBL" id="MBD3868836.1"/>
    </source>
</evidence>
<gene>
    <name evidence="8" type="ORF">IFK94_11980</name>
</gene>
<dbReference type="GO" id="GO:0004725">
    <property type="term" value="F:protein tyrosine phosphatase activity"/>
    <property type="evidence" value="ECO:0007669"/>
    <property type="project" value="UniProtKB-EC"/>
</dbReference>
<reference evidence="8 9" key="1">
    <citation type="submission" date="2020-08" db="EMBL/GenBank/DDBJ databases">
        <title>Acidobacteriota in marine sediments use diverse sulfur dissimilation pathways.</title>
        <authorList>
            <person name="Wasmund K."/>
        </authorList>
    </citation>
    <scope>NUCLEOTIDE SEQUENCE [LARGE SCALE GENOMIC DNA]</scope>
    <source>
        <strain evidence="8">MAG AM4</strain>
    </source>
</reference>
<evidence type="ECO:0000256" key="3">
    <source>
        <dbReference type="ARBA" id="ARBA00022801"/>
    </source>
</evidence>
<dbReference type="PANTHER" id="PTHR11717">
    <property type="entry name" value="LOW MOLECULAR WEIGHT PROTEIN TYROSINE PHOSPHATASE"/>
    <property type="match status" value="1"/>
</dbReference>
<dbReference type="Proteomes" id="UP000648239">
    <property type="component" value="Unassembled WGS sequence"/>
</dbReference>
<dbReference type="EC" id="3.1.3.48" evidence="2"/>
<keyword evidence="4" id="KW-0904">Protein phosphatase</keyword>
<dbReference type="EMBL" id="JACXWD010000045">
    <property type="protein sequence ID" value="MBD3868836.1"/>
    <property type="molecule type" value="Genomic_DNA"/>
</dbReference>
<accession>A0A8J7C336</accession>
<evidence type="ECO:0000256" key="5">
    <source>
        <dbReference type="ARBA" id="ARBA00051722"/>
    </source>
</evidence>
<dbReference type="Gene3D" id="3.40.50.2300">
    <property type="match status" value="1"/>
</dbReference>
<feature type="active site" description="Nucleophile" evidence="6">
    <location>
        <position position="49"/>
    </location>
</feature>
<organism evidence="8 9">
    <name type="scientific">Candidatus Polarisedimenticola svalbardensis</name>
    <dbReference type="NCBI Taxonomy" id="2886004"/>
    <lineage>
        <taxon>Bacteria</taxon>
        <taxon>Pseudomonadati</taxon>
        <taxon>Acidobacteriota</taxon>
        <taxon>Candidatus Polarisedimenticolia</taxon>
        <taxon>Candidatus Polarisedimenticolales</taxon>
        <taxon>Candidatus Polarisedimenticolaceae</taxon>
        <taxon>Candidatus Polarisedimenticola</taxon>
    </lineage>
</organism>
<dbReference type="InterPro" id="IPR050438">
    <property type="entry name" value="LMW_PTPase"/>
</dbReference>
<comment type="caution">
    <text evidence="8">The sequence shown here is derived from an EMBL/GenBank/DDBJ whole genome shotgun (WGS) entry which is preliminary data.</text>
</comment>
<sequence length="200" mass="22167">MDKLIRAVLTNPLVMAVKRVIRDLVWTLKGRRLANPPPPHRPGTLMFVCFGNICRSAFAEYRGNEKLAALGIEDVVCVSSGIRARDGKPSPEQAVLSARACGVDLTPHGARRIDRGMMVASDMVFVMEQWQMESLAGDFPDLQAKLFLLPLLESELGSSVSGYSRYNLADPYGKSPAEFEACFQRLDRCLDLLFDRLYGG</sequence>
<evidence type="ECO:0000313" key="9">
    <source>
        <dbReference type="Proteomes" id="UP000648239"/>
    </source>
</evidence>
<feature type="domain" description="Phosphotyrosine protein phosphatase I" evidence="7">
    <location>
        <begin position="43"/>
        <end position="196"/>
    </location>
</feature>
<evidence type="ECO:0000259" key="7">
    <source>
        <dbReference type="SMART" id="SM00226"/>
    </source>
</evidence>
<dbReference type="PANTHER" id="PTHR11717:SF31">
    <property type="entry name" value="LOW MOLECULAR WEIGHT PROTEIN-TYROSINE-PHOSPHATASE ETP-RELATED"/>
    <property type="match status" value="1"/>
</dbReference>
<evidence type="ECO:0000256" key="2">
    <source>
        <dbReference type="ARBA" id="ARBA00013064"/>
    </source>
</evidence>
<dbReference type="PRINTS" id="PR00719">
    <property type="entry name" value="LMWPTPASE"/>
</dbReference>
<evidence type="ECO:0000256" key="6">
    <source>
        <dbReference type="PIRSR" id="PIRSR617867-1"/>
    </source>
</evidence>
<feature type="active site" description="Proton donor" evidence="6">
    <location>
        <position position="170"/>
    </location>
</feature>
<name>A0A8J7C336_9BACT</name>
<feature type="active site" evidence="6">
    <location>
        <position position="55"/>
    </location>
</feature>
<evidence type="ECO:0000256" key="1">
    <source>
        <dbReference type="ARBA" id="ARBA00011063"/>
    </source>
</evidence>
<proteinExistence type="inferred from homology"/>
<dbReference type="AlphaFoldDB" id="A0A8J7C336"/>
<comment type="similarity">
    <text evidence="1">Belongs to the low molecular weight phosphotyrosine protein phosphatase family.</text>
</comment>
<evidence type="ECO:0000256" key="4">
    <source>
        <dbReference type="ARBA" id="ARBA00022912"/>
    </source>
</evidence>
<dbReference type="Pfam" id="PF01451">
    <property type="entry name" value="LMWPc"/>
    <property type="match status" value="1"/>
</dbReference>
<dbReference type="SMART" id="SM00226">
    <property type="entry name" value="LMWPc"/>
    <property type="match status" value="1"/>
</dbReference>
<protein>
    <recommendedName>
        <fullName evidence="2">protein-tyrosine-phosphatase</fullName>
        <ecNumber evidence="2">3.1.3.48</ecNumber>
    </recommendedName>
</protein>
<dbReference type="InterPro" id="IPR036196">
    <property type="entry name" value="Ptyr_pPase_sf"/>
</dbReference>
<dbReference type="SUPFAM" id="SSF52788">
    <property type="entry name" value="Phosphotyrosine protein phosphatases I"/>
    <property type="match status" value="1"/>
</dbReference>
<keyword evidence="3" id="KW-0378">Hydrolase</keyword>
<comment type="catalytic activity">
    <reaction evidence="5">
        <text>O-phospho-L-tyrosyl-[protein] + H2O = L-tyrosyl-[protein] + phosphate</text>
        <dbReference type="Rhea" id="RHEA:10684"/>
        <dbReference type="Rhea" id="RHEA-COMP:10136"/>
        <dbReference type="Rhea" id="RHEA-COMP:20101"/>
        <dbReference type="ChEBI" id="CHEBI:15377"/>
        <dbReference type="ChEBI" id="CHEBI:43474"/>
        <dbReference type="ChEBI" id="CHEBI:46858"/>
        <dbReference type="ChEBI" id="CHEBI:61978"/>
        <dbReference type="EC" id="3.1.3.48"/>
    </reaction>
</comment>
<dbReference type="InterPro" id="IPR023485">
    <property type="entry name" value="Ptyr_pPase"/>
</dbReference>
<dbReference type="InterPro" id="IPR017867">
    <property type="entry name" value="Tyr_phospatase_low_mol_wt"/>
</dbReference>